<dbReference type="PANTHER" id="PTHR34290:SF2">
    <property type="entry name" value="OS04G0668800 PROTEIN"/>
    <property type="match status" value="1"/>
</dbReference>
<comment type="caution">
    <text evidence="1">The sequence shown here is derived from an EMBL/GenBank/DDBJ whole genome shotgun (WGS) entry which is preliminary data.</text>
</comment>
<organism evidence="1 2">
    <name type="scientific">Rheinheimera aquimaris</name>
    <dbReference type="NCBI Taxonomy" id="412437"/>
    <lineage>
        <taxon>Bacteria</taxon>
        <taxon>Pseudomonadati</taxon>
        <taxon>Pseudomonadota</taxon>
        <taxon>Gammaproteobacteria</taxon>
        <taxon>Chromatiales</taxon>
        <taxon>Chromatiaceae</taxon>
        <taxon>Rheinheimera</taxon>
    </lineage>
</organism>
<name>A0ABN1E041_9GAMM</name>
<reference evidence="1 2" key="1">
    <citation type="journal article" date="2019" name="Int. J. Syst. Evol. Microbiol.">
        <title>The Global Catalogue of Microorganisms (GCM) 10K type strain sequencing project: providing services to taxonomists for standard genome sequencing and annotation.</title>
        <authorList>
            <consortium name="The Broad Institute Genomics Platform"/>
            <consortium name="The Broad Institute Genome Sequencing Center for Infectious Disease"/>
            <person name="Wu L."/>
            <person name="Ma J."/>
        </authorList>
    </citation>
    <scope>NUCLEOTIDE SEQUENCE [LARGE SCALE GENOMIC DNA]</scope>
    <source>
        <strain evidence="1 2">JCM 14331</strain>
    </source>
</reference>
<gene>
    <name evidence="1" type="ORF">GCM10009098_25430</name>
</gene>
<dbReference type="PANTHER" id="PTHR34290">
    <property type="entry name" value="SI:CH73-390P7.2"/>
    <property type="match status" value="1"/>
</dbReference>
<evidence type="ECO:0000313" key="2">
    <source>
        <dbReference type="Proteomes" id="UP001501169"/>
    </source>
</evidence>
<keyword evidence="2" id="KW-1185">Reference proteome</keyword>
<dbReference type="Pfam" id="PF04134">
    <property type="entry name" value="DCC1-like"/>
    <property type="match status" value="1"/>
</dbReference>
<dbReference type="EMBL" id="BAAAEO010000004">
    <property type="protein sequence ID" value="GAA0556481.1"/>
    <property type="molecule type" value="Genomic_DNA"/>
</dbReference>
<dbReference type="InterPro" id="IPR044691">
    <property type="entry name" value="DCC1_Trx"/>
</dbReference>
<protein>
    <submittedName>
        <fullName evidence="1">DUF393 domain-containing protein</fullName>
    </submittedName>
</protein>
<evidence type="ECO:0000313" key="1">
    <source>
        <dbReference type="EMBL" id="GAA0556481.1"/>
    </source>
</evidence>
<accession>A0ABN1E041</accession>
<sequence>MDKLFYDGSCRLCRREINWLASKLLPQLELVDISAAHFTGFAGVSKSAMMQRIHLWHQDHFITGFDATLHYWHLAGHHWLVAFLRLAPCYWLATKAYSYWAAKRSKCGRDNCAI</sequence>
<proteinExistence type="predicted"/>
<dbReference type="RefSeq" id="WP_226767695.1">
    <property type="nucleotide sequence ID" value="NZ_BAAAEO010000004.1"/>
</dbReference>
<dbReference type="InterPro" id="IPR007263">
    <property type="entry name" value="DCC1-like"/>
</dbReference>
<dbReference type="Proteomes" id="UP001501169">
    <property type="component" value="Unassembled WGS sequence"/>
</dbReference>